<comment type="pathway">
    <text evidence="1">Protein modification; protein ubiquitination.</text>
</comment>
<dbReference type="AlphaFoldDB" id="A0A9Q0CP84"/>
<dbReference type="GO" id="GO:0016567">
    <property type="term" value="P:protein ubiquitination"/>
    <property type="evidence" value="ECO:0007669"/>
    <property type="project" value="InterPro"/>
</dbReference>
<comment type="caution">
    <text evidence="5">The sequence shown here is derived from an EMBL/GenBank/DDBJ whole genome shotgun (WGS) entry which is preliminary data.</text>
</comment>
<reference evidence="5" key="1">
    <citation type="journal article" date="2022" name="Cell">
        <title>Repeat-based holocentromeres influence genome architecture and karyotype evolution.</title>
        <authorList>
            <person name="Hofstatter P.G."/>
            <person name="Thangavel G."/>
            <person name="Lux T."/>
            <person name="Neumann P."/>
            <person name="Vondrak T."/>
            <person name="Novak P."/>
            <person name="Zhang M."/>
            <person name="Costa L."/>
            <person name="Castellani M."/>
            <person name="Scott A."/>
            <person name="Toegelov H."/>
            <person name="Fuchs J."/>
            <person name="Mata-Sucre Y."/>
            <person name="Dias Y."/>
            <person name="Vanzela A.L.L."/>
            <person name="Huettel B."/>
            <person name="Almeida C.C.S."/>
            <person name="Simkova H."/>
            <person name="Souza G."/>
            <person name="Pedrosa-Harand A."/>
            <person name="Macas J."/>
            <person name="Mayer K.F.X."/>
            <person name="Houben A."/>
            <person name="Marques A."/>
        </authorList>
    </citation>
    <scope>NUCLEOTIDE SEQUENCE</scope>
    <source>
        <strain evidence="5">RhyBre1mFocal</strain>
    </source>
</reference>
<dbReference type="Gene3D" id="1.25.40.420">
    <property type="match status" value="1"/>
</dbReference>
<comment type="similarity">
    <text evidence="2">Belongs to the Tdpoz family.</text>
</comment>
<name>A0A9Q0CP84_9POAL</name>
<feature type="domain" description="BTB" evidence="3">
    <location>
        <begin position="177"/>
        <end position="244"/>
    </location>
</feature>
<dbReference type="CDD" id="cd00121">
    <property type="entry name" value="MATH"/>
    <property type="match status" value="1"/>
</dbReference>
<evidence type="ECO:0000259" key="4">
    <source>
        <dbReference type="PROSITE" id="PS50144"/>
    </source>
</evidence>
<dbReference type="SMART" id="SM00225">
    <property type="entry name" value="BTB"/>
    <property type="match status" value="1"/>
</dbReference>
<keyword evidence="6" id="KW-1185">Reference proteome</keyword>
<gene>
    <name evidence="5" type="ORF">LUZ63_006013</name>
</gene>
<evidence type="ECO:0000313" key="6">
    <source>
        <dbReference type="Proteomes" id="UP001151287"/>
    </source>
</evidence>
<proteinExistence type="inferred from homology"/>
<dbReference type="InterPro" id="IPR002083">
    <property type="entry name" value="MATH/TRAF_dom"/>
</dbReference>
<dbReference type="Pfam" id="PF22486">
    <property type="entry name" value="MATH_2"/>
    <property type="match status" value="1"/>
</dbReference>
<dbReference type="SUPFAM" id="SSF49599">
    <property type="entry name" value="TRAF domain-like"/>
    <property type="match status" value="1"/>
</dbReference>
<organism evidence="5 6">
    <name type="scientific">Rhynchospora breviuscula</name>
    <dbReference type="NCBI Taxonomy" id="2022672"/>
    <lineage>
        <taxon>Eukaryota</taxon>
        <taxon>Viridiplantae</taxon>
        <taxon>Streptophyta</taxon>
        <taxon>Embryophyta</taxon>
        <taxon>Tracheophyta</taxon>
        <taxon>Spermatophyta</taxon>
        <taxon>Magnoliopsida</taxon>
        <taxon>Liliopsida</taxon>
        <taxon>Poales</taxon>
        <taxon>Cyperaceae</taxon>
        <taxon>Cyperoideae</taxon>
        <taxon>Rhynchosporeae</taxon>
        <taxon>Rhynchospora</taxon>
    </lineage>
</organism>
<dbReference type="Pfam" id="PF00651">
    <property type="entry name" value="BTB"/>
    <property type="match status" value="1"/>
</dbReference>
<dbReference type="Gene3D" id="2.60.210.10">
    <property type="entry name" value="Apoptosis, Tumor Necrosis Factor Receptor Associated Protein 2, Chain A"/>
    <property type="match status" value="1"/>
</dbReference>
<dbReference type="InterPro" id="IPR056423">
    <property type="entry name" value="BACK_BPM_SPOP"/>
</dbReference>
<sequence>MATKDNPTHAEASSYRVADTEEGSHEFKISNFSFQKTTTIRSKTFSVGGYSWTIQLTVESDMLSLHLMPAQRAISMGVIARLIVSILDKKGNLSKHGFKIGPIIIKTTESFGEKKFVSCKELEQSACLVNDSLTIRCNLTVLKTTYLQETNPCSSIVVPPTELQMHLGNLLESGEASDLTFKVDGSIFHAHRAVLVARSPIFKAELLGPMKEARTGSIVIEDMKAPVFKAMLHFIYRDSLSECEQQRGSDAKQDSVFWAEHLLVAAGRYGLDRLRLLCEEKLRNCVDTKNVTAILILAEQHNCCQLKEACLEFLARPEVLSAVVTSDGFQDLIKSYPLILKELPIHKEKKVGQY</sequence>
<dbReference type="OrthoDB" id="585504at2759"/>
<evidence type="ECO:0000256" key="1">
    <source>
        <dbReference type="ARBA" id="ARBA00004906"/>
    </source>
</evidence>
<dbReference type="Proteomes" id="UP001151287">
    <property type="component" value="Unassembled WGS sequence"/>
</dbReference>
<dbReference type="SUPFAM" id="SSF54695">
    <property type="entry name" value="POZ domain"/>
    <property type="match status" value="1"/>
</dbReference>
<dbReference type="InterPro" id="IPR045005">
    <property type="entry name" value="BPM1-6"/>
</dbReference>
<dbReference type="CDD" id="cd18280">
    <property type="entry name" value="BTB_POZ_BPM_plant"/>
    <property type="match status" value="1"/>
</dbReference>
<dbReference type="Pfam" id="PF24570">
    <property type="entry name" value="BACK_BPM_SPOP"/>
    <property type="match status" value="1"/>
</dbReference>
<dbReference type="PROSITE" id="PS50144">
    <property type="entry name" value="MATH"/>
    <property type="match status" value="1"/>
</dbReference>
<dbReference type="Gene3D" id="3.30.710.10">
    <property type="entry name" value="Potassium Channel Kv1.1, Chain A"/>
    <property type="match status" value="1"/>
</dbReference>
<feature type="domain" description="MATH" evidence="4">
    <location>
        <begin position="22"/>
        <end position="139"/>
    </location>
</feature>
<dbReference type="PANTHER" id="PTHR26379:SF187">
    <property type="entry name" value="OS07G0655300 PROTEIN"/>
    <property type="match status" value="1"/>
</dbReference>
<dbReference type="InterPro" id="IPR011333">
    <property type="entry name" value="SKP1/BTB/POZ_sf"/>
</dbReference>
<dbReference type="EMBL" id="JAMQYH010000002">
    <property type="protein sequence ID" value="KAJ1697501.1"/>
    <property type="molecule type" value="Genomic_DNA"/>
</dbReference>
<dbReference type="PROSITE" id="PS50097">
    <property type="entry name" value="BTB"/>
    <property type="match status" value="1"/>
</dbReference>
<protein>
    <submittedName>
        <fullName evidence="5">Uncharacterized protein</fullName>
    </submittedName>
</protein>
<evidence type="ECO:0000259" key="3">
    <source>
        <dbReference type="PROSITE" id="PS50097"/>
    </source>
</evidence>
<dbReference type="InterPro" id="IPR008974">
    <property type="entry name" value="TRAF-like"/>
</dbReference>
<evidence type="ECO:0000256" key="2">
    <source>
        <dbReference type="ARBA" id="ARBA00010846"/>
    </source>
</evidence>
<accession>A0A9Q0CP84</accession>
<dbReference type="InterPro" id="IPR000210">
    <property type="entry name" value="BTB/POZ_dom"/>
</dbReference>
<evidence type="ECO:0000313" key="5">
    <source>
        <dbReference type="EMBL" id="KAJ1697501.1"/>
    </source>
</evidence>
<dbReference type="PANTHER" id="PTHR26379">
    <property type="entry name" value="BTB/POZ AND MATH DOMAIN-CONTAINING PROTEIN 1"/>
    <property type="match status" value="1"/>
</dbReference>